<dbReference type="PRINTS" id="PR00019">
    <property type="entry name" value="LEURICHRPT"/>
</dbReference>
<dbReference type="Pfam" id="PF00560">
    <property type="entry name" value="LRR_1"/>
    <property type="match status" value="1"/>
</dbReference>
<dbReference type="InterPro" id="IPR003591">
    <property type="entry name" value="Leu-rich_rpt_typical-subtyp"/>
</dbReference>
<dbReference type="InterPro" id="IPR000372">
    <property type="entry name" value="LRRNT"/>
</dbReference>
<dbReference type="SMART" id="SM00369">
    <property type="entry name" value="LRR_TYP"/>
    <property type="match status" value="8"/>
</dbReference>
<dbReference type="InterPro" id="IPR050333">
    <property type="entry name" value="SLRP"/>
</dbReference>
<evidence type="ECO:0000313" key="8">
    <source>
        <dbReference type="Proteomes" id="UP000018467"/>
    </source>
</evidence>
<dbReference type="Bgee" id="ENSAMXG00000030611">
    <property type="expression patterns" value="Expressed in bone element and 4 other cell types or tissues"/>
</dbReference>
<organism evidence="7 8">
    <name type="scientific">Astyanax mexicanus</name>
    <name type="common">Blind cave fish</name>
    <name type="synonym">Astyanax fasciatus mexicanus</name>
    <dbReference type="NCBI Taxonomy" id="7994"/>
    <lineage>
        <taxon>Eukaryota</taxon>
        <taxon>Metazoa</taxon>
        <taxon>Chordata</taxon>
        <taxon>Craniata</taxon>
        <taxon>Vertebrata</taxon>
        <taxon>Euteleostomi</taxon>
        <taxon>Actinopterygii</taxon>
        <taxon>Neopterygii</taxon>
        <taxon>Teleostei</taxon>
        <taxon>Ostariophysi</taxon>
        <taxon>Characiformes</taxon>
        <taxon>Characoidei</taxon>
        <taxon>Acestrorhamphidae</taxon>
        <taxon>Acestrorhamphinae</taxon>
        <taxon>Astyanax</taxon>
    </lineage>
</organism>
<sequence length="363" mass="41374">MDVMLLVLILSVCGPVWATTIDMDYGGVPLWINRFLGEPSVLSLRDRMEPGWFRAVNTQSCPLECDCPIQWPTALYCEHRGLQHLPEGLPSRIQYLFLQGNALTGFNSGVFANTSSLRWLFLDRNQILSERLEPTLLSNLTRLVNLFMNHNNLTEVPTGLPRGLKQLRLAYNHIEKISPGAFQDLRNLTLLLLQGNRLKTVSEADFKGLPILNLLDLSHNNLETFPKHLPPSVQQLYLSGNDLTGLSEDCLQDFNGLRYLRLSRNRLKNQDLASAAFNVTSLVELDLSYNQLTQIPVVPTSLQYLYLEVNHIREFNVSSLCRTVGPTSYSRLKILRLDGNKMAYHQLPPDWVYCLRVLHNIYI</sequence>
<dbReference type="PANTHER" id="PTHR45712:SF17">
    <property type="entry name" value="LUMICAN-LIKE"/>
    <property type="match status" value="1"/>
</dbReference>
<dbReference type="Ensembl" id="ENSAMXT00000034234.1">
    <property type="protein sequence ID" value="ENSAMXP00000030718.1"/>
    <property type="gene ID" value="ENSAMXG00000030611.1"/>
</dbReference>
<dbReference type="STRING" id="7994.ENSAMXP00000030718"/>
<keyword evidence="3" id="KW-0677">Repeat</keyword>
<keyword evidence="2 5" id="KW-0732">Signal</keyword>
<dbReference type="Pfam" id="PF13855">
    <property type="entry name" value="LRR_8"/>
    <property type="match status" value="3"/>
</dbReference>
<evidence type="ECO:0000256" key="3">
    <source>
        <dbReference type="ARBA" id="ARBA00022737"/>
    </source>
</evidence>
<dbReference type="AlphaFoldDB" id="A0A3B1IL87"/>
<feature type="chain" id="PRO_5017435847" evidence="5">
    <location>
        <begin position="19"/>
        <end position="363"/>
    </location>
</feature>
<protein>
    <submittedName>
        <fullName evidence="7">Zgc:113307</fullName>
    </submittedName>
</protein>
<evidence type="ECO:0000313" key="7">
    <source>
        <dbReference type="Ensembl" id="ENSAMXP00000030718.1"/>
    </source>
</evidence>
<dbReference type="SMART" id="SM00013">
    <property type="entry name" value="LRRNT"/>
    <property type="match status" value="1"/>
</dbReference>
<keyword evidence="4" id="KW-0325">Glycoprotein</keyword>
<dbReference type="Proteomes" id="UP000018467">
    <property type="component" value="Unassembled WGS sequence"/>
</dbReference>
<reference evidence="7" key="3">
    <citation type="submission" date="2025-08" db="UniProtKB">
        <authorList>
            <consortium name="Ensembl"/>
        </authorList>
    </citation>
    <scope>IDENTIFICATION</scope>
</reference>
<keyword evidence="1" id="KW-0433">Leucine-rich repeat</keyword>
<feature type="signal peptide" evidence="5">
    <location>
        <begin position="1"/>
        <end position="18"/>
    </location>
</feature>
<reference evidence="8" key="1">
    <citation type="submission" date="2013-03" db="EMBL/GenBank/DDBJ databases">
        <authorList>
            <person name="Jeffery W."/>
            <person name="Warren W."/>
            <person name="Wilson R.K."/>
        </authorList>
    </citation>
    <scope>NUCLEOTIDE SEQUENCE</scope>
    <source>
        <strain evidence="8">female</strain>
    </source>
</reference>
<dbReference type="GeneTree" id="ENSGT00940000158177"/>
<evidence type="ECO:0000259" key="6">
    <source>
        <dbReference type="SMART" id="SM00013"/>
    </source>
</evidence>
<evidence type="ECO:0000256" key="5">
    <source>
        <dbReference type="SAM" id="SignalP"/>
    </source>
</evidence>
<dbReference type="InterPro" id="IPR032675">
    <property type="entry name" value="LRR_dom_sf"/>
</dbReference>
<accession>A0A3B1IL87</accession>
<evidence type="ECO:0000256" key="1">
    <source>
        <dbReference type="ARBA" id="ARBA00022614"/>
    </source>
</evidence>
<feature type="domain" description="LRRNT" evidence="6">
    <location>
        <begin position="60"/>
        <end position="95"/>
    </location>
</feature>
<dbReference type="Gene3D" id="3.80.10.10">
    <property type="entry name" value="Ribonuclease Inhibitor"/>
    <property type="match status" value="3"/>
</dbReference>
<evidence type="ECO:0000256" key="2">
    <source>
        <dbReference type="ARBA" id="ARBA00022729"/>
    </source>
</evidence>
<keyword evidence="8" id="KW-1185">Reference proteome</keyword>
<dbReference type="InParanoid" id="A0A3B1IL87"/>
<reference evidence="7" key="4">
    <citation type="submission" date="2025-09" db="UniProtKB">
        <authorList>
            <consortium name="Ensembl"/>
        </authorList>
    </citation>
    <scope>IDENTIFICATION</scope>
</reference>
<dbReference type="InterPro" id="IPR001611">
    <property type="entry name" value="Leu-rich_rpt"/>
</dbReference>
<dbReference type="SUPFAM" id="SSF52058">
    <property type="entry name" value="L domain-like"/>
    <property type="match status" value="1"/>
</dbReference>
<reference evidence="8" key="2">
    <citation type="journal article" date="2014" name="Nat. Commun.">
        <title>The cavefish genome reveals candidate genes for eye loss.</title>
        <authorList>
            <person name="McGaugh S.E."/>
            <person name="Gross J.B."/>
            <person name="Aken B."/>
            <person name="Blin M."/>
            <person name="Borowsky R."/>
            <person name="Chalopin D."/>
            <person name="Hinaux H."/>
            <person name="Jeffery W.R."/>
            <person name="Keene A."/>
            <person name="Ma L."/>
            <person name="Minx P."/>
            <person name="Murphy D."/>
            <person name="O'Quin K.E."/>
            <person name="Retaux S."/>
            <person name="Rohner N."/>
            <person name="Searle S.M."/>
            <person name="Stahl B.A."/>
            <person name="Tabin C."/>
            <person name="Volff J.N."/>
            <person name="Yoshizawa M."/>
            <person name="Warren W.C."/>
        </authorList>
    </citation>
    <scope>NUCLEOTIDE SEQUENCE [LARGE SCALE GENOMIC DNA]</scope>
    <source>
        <strain evidence="8">female</strain>
    </source>
</reference>
<dbReference type="GO" id="GO:0005615">
    <property type="term" value="C:extracellular space"/>
    <property type="evidence" value="ECO:0007669"/>
    <property type="project" value="TreeGrafter"/>
</dbReference>
<dbReference type="PROSITE" id="PS51450">
    <property type="entry name" value="LRR"/>
    <property type="match status" value="2"/>
</dbReference>
<dbReference type="PANTHER" id="PTHR45712">
    <property type="entry name" value="AGAP008170-PA"/>
    <property type="match status" value="1"/>
</dbReference>
<name>A0A3B1IL87_ASTMX</name>
<proteinExistence type="predicted"/>
<evidence type="ECO:0000256" key="4">
    <source>
        <dbReference type="ARBA" id="ARBA00023180"/>
    </source>
</evidence>